<dbReference type="InterPro" id="IPR016181">
    <property type="entry name" value="Acyl_CoA_acyltransferase"/>
</dbReference>
<dbReference type="InterPro" id="IPR000182">
    <property type="entry name" value="GNAT_dom"/>
</dbReference>
<protein>
    <submittedName>
        <fullName evidence="3">N-acetyltransferase</fullName>
    </submittedName>
</protein>
<dbReference type="PROSITE" id="PS51729">
    <property type="entry name" value="GNAT_YJDJ"/>
    <property type="match status" value="1"/>
</dbReference>
<dbReference type="Gene3D" id="3.40.630.30">
    <property type="match status" value="1"/>
</dbReference>
<dbReference type="RefSeq" id="WP_187528589.1">
    <property type="nucleotide sequence ID" value="NZ_CP060724.1"/>
</dbReference>
<accession>A0A7G9T3S9</accession>
<dbReference type="Pfam" id="PF14542">
    <property type="entry name" value="Acetyltransf_CG"/>
    <property type="match status" value="1"/>
</dbReference>
<dbReference type="KEGG" id="wdi:H9L19_04875"/>
<dbReference type="Proteomes" id="UP000515800">
    <property type="component" value="Chromosome"/>
</dbReference>
<dbReference type="InterPro" id="IPR045057">
    <property type="entry name" value="Gcn5-rel_NAT"/>
</dbReference>
<evidence type="ECO:0000259" key="2">
    <source>
        <dbReference type="PROSITE" id="PS51729"/>
    </source>
</evidence>
<reference evidence="3 4" key="1">
    <citation type="submission" date="2020-08" db="EMBL/GenBank/DDBJ databases">
        <title>Genome sequence of Weissella diestrammenae KACC 16890T.</title>
        <authorList>
            <person name="Hyun D.-W."/>
            <person name="Bae J.-W."/>
        </authorList>
    </citation>
    <scope>NUCLEOTIDE SEQUENCE [LARGE SCALE GENOMIC DNA]</scope>
    <source>
        <strain evidence="3 4">KACC 16890</strain>
    </source>
</reference>
<evidence type="ECO:0000259" key="1">
    <source>
        <dbReference type="PROSITE" id="PS51186"/>
    </source>
</evidence>
<proteinExistence type="predicted"/>
<dbReference type="SUPFAM" id="SSF55729">
    <property type="entry name" value="Acyl-CoA N-acyltransferases (Nat)"/>
    <property type="match status" value="1"/>
</dbReference>
<dbReference type="PROSITE" id="PS51186">
    <property type="entry name" value="GNAT"/>
    <property type="match status" value="1"/>
</dbReference>
<feature type="domain" description="N-acetyltransferase" evidence="1">
    <location>
        <begin position="1"/>
        <end position="95"/>
    </location>
</feature>
<dbReference type="CDD" id="cd04301">
    <property type="entry name" value="NAT_SF"/>
    <property type="match status" value="1"/>
</dbReference>
<evidence type="ECO:0000313" key="4">
    <source>
        <dbReference type="Proteomes" id="UP000515800"/>
    </source>
</evidence>
<dbReference type="PANTHER" id="PTHR31435:SF10">
    <property type="entry name" value="BSR4717 PROTEIN"/>
    <property type="match status" value="1"/>
</dbReference>
<dbReference type="PANTHER" id="PTHR31435">
    <property type="entry name" value="PROTEIN NATD1"/>
    <property type="match status" value="1"/>
</dbReference>
<name>A0A7G9T3S9_9LACO</name>
<evidence type="ECO:0000313" key="3">
    <source>
        <dbReference type="EMBL" id="QNN74754.1"/>
    </source>
</evidence>
<dbReference type="AlphaFoldDB" id="A0A7G9T3S9"/>
<dbReference type="EMBL" id="CP060724">
    <property type="protein sequence ID" value="QNN74754.1"/>
    <property type="molecule type" value="Genomic_DNA"/>
</dbReference>
<sequence>MDFEYEPGRLFHRNETGQVDAEILFPAIENGRVWSIDSTIVAPELRGQGVASQLLAAVIERAQAADVKLRPICSYAKKKFMTTPAYQKLEWHNPD</sequence>
<feature type="domain" description="N-acetyltransferase" evidence="2">
    <location>
        <begin position="2"/>
        <end position="91"/>
    </location>
</feature>
<keyword evidence="4" id="KW-1185">Reference proteome</keyword>
<dbReference type="InterPro" id="IPR031165">
    <property type="entry name" value="GNAT_YJDJ"/>
</dbReference>
<keyword evidence="3" id="KW-0808">Transferase</keyword>
<organism evidence="3 4">
    <name type="scientific">Weissella diestrammenae</name>
    <dbReference type="NCBI Taxonomy" id="1162633"/>
    <lineage>
        <taxon>Bacteria</taxon>
        <taxon>Bacillati</taxon>
        <taxon>Bacillota</taxon>
        <taxon>Bacilli</taxon>
        <taxon>Lactobacillales</taxon>
        <taxon>Lactobacillaceae</taxon>
        <taxon>Weissella</taxon>
    </lineage>
</organism>
<dbReference type="GO" id="GO:0016747">
    <property type="term" value="F:acyltransferase activity, transferring groups other than amino-acyl groups"/>
    <property type="evidence" value="ECO:0007669"/>
    <property type="project" value="InterPro"/>
</dbReference>
<gene>
    <name evidence="3" type="ORF">H9L19_04875</name>
</gene>